<dbReference type="OrthoDB" id="6428721at2759"/>
<dbReference type="Proteomes" id="UP000499080">
    <property type="component" value="Unassembled WGS sequence"/>
</dbReference>
<gene>
    <name evidence="1" type="ORF">AVEN_32439_1</name>
</gene>
<evidence type="ECO:0000313" key="2">
    <source>
        <dbReference type="Proteomes" id="UP000499080"/>
    </source>
</evidence>
<sequence length="131" mass="14753">MRVLKVLADAEHQGFPESAKIISRDIYMDDILLGALSLTSAKKFQFGLSELIRRGEDFNCINGGADARDLRDNDLWWQGPDFLLRNISDPEEYPCPKDKTFEQELKTTVAVSCAVANVSDFLDKLLNITNN</sequence>
<dbReference type="EMBL" id="BGPR01009818">
    <property type="protein sequence ID" value="GBN42476.1"/>
    <property type="molecule type" value="Genomic_DNA"/>
</dbReference>
<evidence type="ECO:0000313" key="1">
    <source>
        <dbReference type="EMBL" id="GBN42476.1"/>
    </source>
</evidence>
<accession>A0A4Y2NXM0</accession>
<dbReference type="AlphaFoldDB" id="A0A4Y2NXM0"/>
<proteinExistence type="predicted"/>
<comment type="caution">
    <text evidence="1">The sequence shown here is derived from an EMBL/GenBank/DDBJ whole genome shotgun (WGS) entry which is preliminary data.</text>
</comment>
<keyword evidence="2" id="KW-1185">Reference proteome</keyword>
<reference evidence="1 2" key="1">
    <citation type="journal article" date="2019" name="Sci. Rep.">
        <title>Orb-weaving spider Araneus ventricosus genome elucidates the spidroin gene catalogue.</title>
        <authorList>
            <person name="Kono N."/>
            <person name="Nakamura H."/>
            <person name="Ohtoshi R."/>
            <person name="Moran D.A.P."/>
            <person name="Shinohara A."/>
            <person name="Yoshida Y."/>
            <person name="Fujiwara M."/>
            <person name="Mori M."/>
            <person name="Tomita M."/>
            <person name="Arakawa K."/>
        </authorList>
    </citation>
    <scope>NUCLEOTIDE SEQUENCE [LARGE SCALE GENOMIC DNA]</scope>
</reference>
<name>A0A4Y2NXM0_ARAVE</name>
<protein>
    <submittedName>
        <fullName evidence="1">Uncharacterized protein</fullName>
    </submittedName>
</protein>
<organism evidence="1 2">
    <name type="scientific">Araneus ventricosus</name>
    <name type="common">Orbweaver spider</name>
    <name type="synonym">Epeira ventricosa</name>
    <dbReference type="NCBI Taxonomy" id="182803"/>
    <lineage>
        <taxon>Eukaryota</taxon>
        <taxon>Metazoa</taxon>
        <taxon>Ecdysozoa</taxon>
        <taxon>Arthropoda</taxon>
        <taxon>Chelicerata</taxon>
        <taxon>Arachnida</taxon>
        <taxon>Araneae</taxon>
        <taxon>Araneomorphae</taxon>
        <taxon>Entelegynae</taxon>
        <taxon>Araneoidea</taxon>
        <taxon>Araneidae</taxon>
        <taxon>Araneus</taxon>
    </lineage>
</organism>